<evidence type="ECO:0000313" key="1">
    <source>
        <dbReference type="EMBL" id="KAK7070567.1"/>
    </source>
</evidence>
<comment type="caution">
    <text evidence="1">The sequence shown here is derived from an EMBL/GenBank/DDBJ whole genome shotgun (WGS) entry which is preliminary data.</text>
</comment>
<accession>A0AAN9A5M1</accession>
<dbReference type="EMBL" id="JAXCGZ010015307">
    <property type="protein sequence ID" value="KAK7070567.1"/>
    <property type="molecule type" value="Genomic_DNA"/>
</dbReference>
<organism evidence="1 2">
    <name type="scientific">Halocaridina rubra</name>
    <name type="common">Hawaiian red shrimp</name>
    <dbReference type="NCBI Taxonomy" id="373956"/>
    <lineage>
        <taxon>Eukaryota</taxon>
        <taxon>Metazoa</taxon>
        <taxon>Ecdysozoa</taxon>
        <taxon>Arthropoda</taxon>
        <taxon>Crustacea</taxon>
        <taxon>Multicrustacea</taxon>
        <taxon>Malacostraca</taxon>
        <taxon>Eumalacostraca</taxon>
        <taxon>Eucarida</taxon>
        <taxon>Decapoda</taxon>
        <taxon>Pleocyemata</taxon>
        <taxon>Caridea</taxon>
        <taxon>Atyoidea</taxon>
        <taxon>Atyidae</taxon>
        <taxon>Halocaridina</taxon>
    </lineage>
</organism>
<keyword evidence="2" id="KW-1185">Reference proteome</keyword>
<gene>
    <name evidence="1" type="ORF">SK128_009590</name>
</gene>
<evidence type="ECO:0000313" key="2">
    <source>
        <dbReference type="Proteomes" id="UP001381693"/>
    </source>
</evidence>
<sequence>MTGLPLFLKPLFNLVFTWDKYTGVPVSPFTIWSIWESDITLKIYSRLSIPRGPKLESVSTGGDEKTTFSQRGYGMDSSSVCPLFTHAHVARTRPIGAMRSGSAYDEGY</sequence>
<dbReference type="Proteomes" id="UP001381693">
    <property type="component" value="Unassembled WGS sequence"/>
</dbReference>
<dbReference type="AlphaFoldDB" id="A0AAN9A5M1"/>
<name>A0AAN9A5M1_HALRR</name>
<protein>
    <submittedName>
        <fullName evidence="1">Uncharacterized protein</fullName>
    </submittedName>
</protein>
<reference evidence="1 2" key="1">
    <citation type="submission" date="2023-11" db="EMBL/GenBank/DDBJ databases">
        <title>Halocaridina rubra genome assembly.</title>
        <authorList>
            <person name="Smith C."/>
        </authorList>
    </citation>
    <scope>NUCLEOTIDE SEQUENCE [LARGE SCALE GENOMIC DNA]</scope>
    <source>
        <strain evidence="1">EP-1</strain>
        <tissue evidence="1">Whole</tissue>
    </source>
</reference>
<proteinExistence type="predicted"/>